<dbReference type="AlphaFoldDB" id="A0AAD1XVY4"/>
<evidence type="ECO:0000313" key="6">
    <source>
        <dbReference type="Proteomes" id="UP001295684"/>
    </source>
</evidence>
<evidence type="ECO:0000259" key="4">
    <source>
        <dbReference type="PROSITE" id="PS51294"/>
    </source>
</evidence>
<dbReference type="Gene3D" id="1.10.10.60">
    <property type="entry name" value="Homeodomain-like"/>
    <property type="match status" value="1"/>
</dbReference>
<dbReference type="InterPro" id="IPR001005">
    <property type="entry name" value="SANT/Myb"/>
</dbReference>
<organism evidence="5 6">
    <name type="scientific">Euplotes crassus</name>
    <dbReference type="NCBI Taxonomy" id="5936"/>
    <lineage>
        <taxon>Eukaryota</taxon>
        <taxon>Sar</taxon>
        <taxon>Alveolata</taxon>
        <taxon>Ciliophora</taxon>
        <taxon>Intramacronucleata</taxon>
        <taxon>Spirotrichea</taxon>
        <taxon>Hypotrichia</taxon>
        <taxon>Euplotida</taxon>
        <taxon>Euplotidae</taxon>
        <taxon>Moneuplotes</taxon>
    </lineage>
</organism>
<dbReference type="Proteomes" id="UP001295684">
    <property type="component" value="Unassembled WGS sequence"/>
</dbReference>
<proteinExistence type="predicted"/>
<feature type="region of interest" description="Disordered" evidence="1">
    <location>
        <begin position="293"/>
        <end position="312"/>
    </location>
</feature>
<dbReference type="SUPFAM" id="SSF46689">
    <property type="entry name" value="Homeodomain-like"/>
    <property type="match status" value="1"/>
</dbReference>
<protein>
    <submittedName>
        <fullName evidence="5">Uncharacterized protein</fullName>
    </submittedName>
</protein>
<feature type="region of interest" description="Disordered" evidence="1">
    <location>
        <begin position="130"/>
        <end position="176"/>
    </location>
</feature>
<reference evidence="5" key="1">
    <citation type="submission" date="2023-07" db="EMBL/GenBank/DDBJ databases">
        <authorList>
            <consortium name="AG Swart"/>
            <person name="Singh M."/>
            <person name="Singh A."/>
            <person name="Seah K."/>
            <person name="Emmerich C."/>
        </authorList>
    </citation>
    <scope>NUCLEOTIDE SEQUENCE</scope>
    <source>
        <strain evidence="5">DP1</strain>
    </source>
</reference>
<feature type="compositionally biased region" description="Polar residues" evidence="1">
    <location>
        <begin position="350"/>
        <end position="363"/>
    </location>
</feature>
<feature type="compositionally biased region" description="Basic and acidic residues" evidence="1">
    <location>
        <begin position="162"/>
        <end position="173"/>
    </location>
</feature>
<feature type="domain" description="HTH myb-type" evidence="4">
    <location>
        <begin position="49"/>
        <end position="96"/>
    </location>
</feature>
<dbReference type="CDD" id="cd00167">
    <property type="entry name" value="SANT"/>
    <property type="match status" value="1"/>
</dbReference>
<sequence>MLNLPIAPMRRKLRKRDLKRHYYKDRETQYNRNKQSHADYISSVISEDKWTQQEHQLFIDGIMKYGKDWEKIERSLQTRTASDIKTYADKYLERIKREYNTKNPLEYVSLDPNLHKNNIFLEPSISQKKSQMITKSTNNRSFSQAQPQDFEMSKLGQGDTNNVERPEGKHGRSDPTTMIIKKLNINENSINRTSEERNDEDISFVKNYLKSKSEVTPETSTNTGTSFICLDKGQLTIKQHQIETTVQCRIETIQLDNGKTTTMIIPSKPVKLRIEPITLDTAMVLDDKSKALVPKTDTSPEDPKNCSECSSSGNTLYQQVMGIIEKRYCLRDIYDNCGMSAECPMSSFNSNERGQNIERNGSFQSSSSNQVDQVQNDQDSDNNSQPVEHNDNNNDWFGNVILKSKRS</sequence>
<name>A0AAD1XVY4_EUPCR</name>
<keyword evidence="6" id="KW-1185">Reference proteome</keyword>
<dbReference type="PROSITE" id="PS51294">
    <property type="entry name" value="HTH_MYB"/>
    <property type="match status" value="1"/>
</dbReference>
<dbReference type="InterPro" id="IPR009057">
    <property type="entry name" value="Homeodomain-like_sf"/>
</dbReference>
<dbReference type="SMART" id="SM00717">
    <property type="entry name" value="SANT"/>
    <property type="match status" value="1"/>
</dbReference>
<accession>A0AAD1XVY4</accession>
<evidence type="ECO:0000259" key="3">
    <source>
        <dbReference type="PROSITE" id="PS51293"/>
    </source>
</evidence>
<feature type="region of interest" description="Disordered" evidence="1">
    <location>
        <begin position="350"/>
        <end position="407"/>
    </location>
</feature>
<evidence type="ECO:0000313" key="5">
    <source>
        <dbReference type="EMBL" id="CAI2380055.1"/>
    </source>
</evidence>
<comment type="caution">
    <text evidence="5">The sequence shown here is derived from an EMBL/GenBank/DDBJ whole genome shotgun (WGS) entry which is preliminary data.</text>
</comment>
<gene>
    <name evidence="5" type="ORF">ECRASSUSDP1_LOCUS21481</name>
</gene>
<dbReference type="InterPro" id="IPR017884">
    <property type="entry name" value="SANT_dom"/>
</dbReference>
<evidence type="ECO:0000259" key="2">
    <source>
        <dbReference type="PROSITE" id="PS50090"/>
    </source>
</evidence>
<evidence type="ECO:0000256" key="1">
    <source>
        <dbReference type="SAM" id="MobiDB-lite"/>
    </source>
</evidence>
<feature type="compositionally biased region" description="Polar residues" evidence="1">
    <location>
        <begin position="130"/>
        <end position="147"/>
    </location>
</feature>
<feature type="domain" description="Myb-like" evidence="2">
    <location>
        <begin position="42"/>
        <end position="92"/>
    </location>
</feature>
<dbReference type="Pfam" id="PF00249">
    <property type="entry name" value="Myb_DNA-binding"/>
    <property type="match status" value="1"/>
</dbReference>
<dbReference type="InterPro" id="IPR017930">
    <property type="entry name" value="Myb_dom"/>
</dbReference>
<feature type="domain" description="SANT" evidence="3">
    <location>
        <begin position="45"/>
        <end position="96"/>
    </location>
</feature>
<dbReference type="PROSITE" id="PS50090">
    <property type="entry name" value="MYB_LIKE"/>
    <property type="match status" value="1"/>
</dbReference>
<dbReference type="EMBL" id="CAMPGE010021962">
    <property type="protein sequence ID" value="CAI2380055.1"/>
    <property type="molecule type" value="Genomic_DNA"/>
</dbReference>
<dbReference type="PROSITE" id="PS51293">
    <property type="entry name" value="SANT"/>
    <property type="match status" value="1"/>
</dbReference>
<feature type="compositionally biased region" description="Low complexity" evidence="1">
    <location>
        <begin position="364"/>
        <end position="385"/>
    </location>
</feature>